<dbReference type="PANTHER" id="PTHR34069:SF2">
    <property type="entry name" value="BETA-KETOACYL-[ACYL-CARRIER-PROTEIN] SYNTHASE III"/>
    <property type="match status" value="1"/>
</dbReference>
<keyword evidence="1" id="KW-0808">Transferase</keyword>
<proteinExistence type="predicted"/>
<dbReference type="NCBIfam" id="TIGR00748">
    <property type="entry name" value="HMG_CoA_syn_Arc"/>
    <property type="match status" value="1"/>
</dbReference>
<evidence type="ECO:0000259" key="3">
    <source>
        <dbReference type="Pfam" id="PF08541"/>
    </source>
</evidence>
<dbReference type="EMBL" id="MFJF01000012">
    <property type="protein sequence ID" value="OGG06969.1"/>
    <property type="molecule type" value="Genomic_DNA"/>
</dbReference>
<sequence>MSVGIISYGIYIPFNRLKIEDIAPVWGKKPSDVISSLGITEKSVTAFDEDSVTLAYEAAIRAVKSADMSPSEIDAIFVGSESHPYAVNPTSTILGEFLNVGHDYLAADLEFACKAGTTAMIAVSSLVLSGQIKTGLIVGSDSAQAKPHDVLEYSAASGSAAFLISNSKKNQIAQIFASTSYSSDTPDFWRRDGVRFPSHGGRFTGEPAYFRHVENAARKLLAKTNLIPEDFKYCIFHMPNGKFPRQIAKRLGFTQKQLAPSLIVDYIGNPYTASSLLGLAKVLDVAGKDDLIFMVSYGSGAGSDGLVFKVMRDAPEKKSADVFINQASRKKYISYVEYLKYRRKI</sequence>
<organism evidence="4 5">
    <name type="scientific">Candidatus Gottesmanbacteria bacterium RIFCSPHIGHO2_01_FULL_40_15</name>
    <dbReference type="NCBI Taxonomy" id="1798376"/>
    <lineage>
        <taxon>Bacteria</taxon>
        <taxon>Candidatus Gottesmaniibacteriota</taxon>
    </lineage>
</organism>
<dbReference type="GO" id="GO:0044550">
    <property type="term" value="P:secondary metabolite biosynthetic process"/>
    <property type="evidence" value="ECO:0007669"/>
    <property type="project" value="TreeGrafter"/>
</dbReference>
<feature type="domain" description="Beta-ketoacyl-[acyl-carrier-protein] synthase III C-terminal" evidence="3">
    <location>
        <begin position="221"/>
        <end position="309"/>
    </location>
</feature>
<name>A0A1F5Z3C8_9BACT</name>
<dbReference type="AlphaFoldDB" id="A0A1F5Z3C8"/>
<dbReference type="InterPro" id="IPR016039">
    <property type="entry name" value="Thiolase-like"/>
</dbReference>
<evidence type="ECO:0000313" key="4">
    <source>
        <dbReference type="EMBL" id="OGG06969.1"/>
    </source>
</evidence>
<keyword evidence="2" id="KW-0012">Acyltransferase</keyword>
<dbReference type="GO" id="GO:0004421">
    <property type="term" value="F:hydroxymethylglutaryl-CoA synthase activity"/>
    <property type="evidence" value="ECO:0007669"/>
    <property type="project" value="InterPro"/>
</dbReference>
<protein>
    <recommendedName>
        <fullName evidence="3">Beta-ketoacyl-[acyl-carrier-protein] synthase III C-terminal domain-containing protein</fullName>
    </recommendedName>
</protein>
<dbReference type="PANTHER" id="PTHR34069">
    <property type="entry name" value="3-OXOACYL-[ACYL-CARRIER-PROTEIN] SYNTHASE 3"/>
    <property type="match status" value="1"/>
</dbReference>
<dbReference type="InterPro" id="IPR004656">
    <property type="entry name" value="HMG_CoA_Synthase"/>
</dbReference>
<dbReference type="CDD" id="cd00827">
    <property type="entry name" value="init_cond_enzymes"/>
    <property type="match status" value="1"/>
</dbReference>
<accession>A0A1F5Z3C8</accession>
<dbReference type="SUPFAM" id="SSF53901">
    <property type="entry name" value="Thiolase-like"/>
    <property type="match status" value="2"/>
</dbReference>
<evidence type="ECO:0000313" key="5">
    <source>
        <dbReference type="Proteomes" id="UP000177354"/>
    </source>
</evidence>
<reference evidence="4 5" key="1">
    <citation type="journal article" date="2016" name="Nat. Commun.">
        <title>Thousands of microbial genomes shed light on interconnected biogeochemical processes in an aquifer system.</title>
        <authorList>
            <person name="Anantharaman K."/>
            <person name="Brown C.T."/>
            <person name="Hug L.A."/>
            <person name="Sharon I."/>
            <person name="Castelle C.J."/>
            <person name="Probst A.J."/>
            <person name="Thomas B.C."/>
            <person name="Singh A."/>
            <person name="Wilkins M.J."/>
            <person name="Karaoz U."/>
            <person name="Brodie E.L."/>
            <person name="Williams K.H."/>
            <person name="Hubbard S.S."/>
            <person name="Banfield J.F."/>
        </authorList>
    </citation>
    <scope>NUCLEOTIDE SEQUENCE [LARGE SCALE GENOMIC DNA]</scope>
</reference>
<dbReference type="Gene3D" id="3.40.47.10">
    <property type="match status" value="1"/>
</dbReference>
<gene>
    <name evidence="4" type="ORF">A2777_03810</name>
</gene>
<comment type="caution">
    <text evidence="4">The sequence shown here is derived from an EMBL/GenBank/DDBJ whole genome shotgun (WGS) entry which is preliminary data.</text>
</comment>
<dbReference type="Proteomes" id="UP000177354">
    <property type="component" value="Unassembled WGS sequence"/>
</dbReference>
<dbReference type="Pfam" id="PF08541">
    <property type="entry name" value="ACP_syn_III_C"/>
    <property type="match status" value="1"/>
</dbReference>
<evidence type="ECO:0000256" key="2">
    <source>
        <dbReference type="ARBA" id="ARBA00023315"/>
    </source>
</evidence>
<evidence type="ECO:0000256" key="1">
    <source>
        <dbReference type="ARBA" id="ARBA00022679"/>
    </source>
</evidence>
<dbReference type="InterPro" id="IPR013747">
    <property type="entry name" value="ACP_syn_III_C"/>
</dbReference>
<dbReference type="NCBIfam" id="NF003274">
    <property type="entry name" value="PRK04262.1"/>
    <property type="match status" value="1"/>
</dbReference>